<organism evidence="1 2">
    <name type="scientific">Candidatus Proximibacter danicus</name>
    <dbReference type="NCBI Taxonomy" id="2954365"/>
    <lineage>
        <taxon>Bacteria</taxon>
        <taxon>Pseudomonadati</taxon>
        <taxon>Pseudomonadota</taxon>
        <taxon>Betaproteobacteria</taxon>
        <taxon>Candidatus Proximibacter</taxon>
    </lineage>
</organism>
<protein>
    <recommendedName>
        <fullName evidence="3">GspL periplasmic domain-containing protein</fullName>
    </recommendedName>
</protein>
<sequence>MMPERRILYLSTHQMAVFHWQGGTVRAEGSFELSPSGFDAFGAYVAAHPKSIFTLLVNLAEEGFQLETIPFLQGNDRSTVITRKLSQLFYTTPYTASISLGHEKTRRKDEKLLLAALTGQAALDPWVSALRDARAAIAGIYSLPFLGEVLLKKLKIADEHCILLTLQDQTIRETYFERGKLHFSRLSPLTHTSIGGIAQAFATEAVKLQQYLLSQRLIARNQSLRAIVVAHPQAIPAVETSCISTELLAFHIASTDECSGLVGLKTAPTTSHADTIFSHIVAATPPVAQFAKPALRRDYRLWQVRNALLGFGAAVLLTCALFAAKQFYGTYTLSSEAEAISAQAMDARQRYEEIARTFPVIPTSNETLRQIMNRYAELESNGASPELLYREISAALSSAPAVDIGTIEWRTAGAASTTGNQPAAALSDSSGQTALIRGTLNLGTRATPRQILQAFQQFVDTLSANPALQVQVIQQPFDVDSGKALRSGNDGTADTGARPFALEITRRKAS</sequence>
<dbReference type="EMBL" id="JADJUC010000023">
    <property type="protein sequence ID" value="MBK8525065.1"/>
    <property type="molecule type" value="Genomic_DNA"/>
</dbReference>
<reference evidence="1" key="1">
    <citation type="submission" date="2020-10" db="EMBL/GenBank/DDBJ databases">
        <title>Connecting structure to function with the recovery of over 1000 high-quality activated sludge metagenome-assembled genomes encoding full-length rRNA genes using long-read sequencing.</title>
        <authorList>
            <person name="Singleton C.M."/>
            <person name="Petriglieri F."/>
            <person name="Kristensen J.M."/>
            <person name="Kirkegaard R.H."/>
            <person name="Michaelsen T.Y."/>
            <person name="Andersen M.H."/>
            <person name="Karst S.M."/>
            <person name="Dueholm M.S."/>
            <person name="Nielsen P.H."/>
            <person name="Albertsen M."/>
        </authorList>
    </citation>
    <scope>NUCLEOTIDE SEQUENCE</scope>
    <source>
        <strain evidence="1">Hirt_18-Q3-R61-65_BATAC.395</strain>
    </source>
</reference>
<accession>A0A9D7K210</accession>
<evidence type="ECO:0000313" key="2">
    <source>
        <dbReference type="Proteomes" id="UP000886689"/>
    </source>
</evidence>
<gene>
    <name evidence="1" type="ORF">IPL58_14005</name>
</gene>
<comment type="caution">
    <text evidence="1">The sequence shown here is derived from an EMBL/GenBank/DDBJ whole genome shotgun (WGS) entry which is preliminary data.</text>
</comment>
<name>A0A9D7K210_9PROT</name>
<dbReference type="Proteomes" id="UP000886689">
    <property type="component" value="Unassembled WGS sequence"/>
</dbReference>
<evidence type="ECO:0008006" key="3">
    <source>
        <dbReference type="Google" id="ProtNLM"/>
    </source>
</evidence>
<evidence type="ECO:0000313" key="1">
    <source>
        <dbReference type="EMBL" id="MBK8525065.1"/>
    </source>
</evidence>
<proteinExistence type="predicted"/>
<dbReference type="AlphaFoldDB" id="A0A9D7K210"/>